<name>M0CL09_9EURY</name>
<dbReference type="RefSeq" id="WP_008893152.1">
    <property type="nucleotide sequence ID" value="NZ_AOIS01000014.1"/>
</dbReference>
<dbReference type="Proteomes" id="UP000011657">
    <property type="component" value="Unassembled WGS sequence"/>
</dbReference>
<comment type="caution">
    <text evidence="2">The sequence shown here is derived from an EMBL/GenBank/DDBJ whole genome shotgun (WGS) entry which is preliminary data.</text>
</comment>
<dbReference type="PATRIC" id="fig|1227488.3.peg.812"/>
<feature type="transmembrane region" description="Helical" evidence="1">
    <location>
        <begin position="144"/>
        <end position="174"/>
    </location>
</feature>
<feature type="transmembrane region" description="Helical" evidence="1">
    <location>
        <begin position="116"/>
        <end position="132"/>
    </location>
</feature>
<keyword evidence="3" id="KW-1185">Reference proteome</keyword>
<dbReference type="AlphaFoldDB" id="M0CL09"/>
<organism evidence="2 3">
    <name type="scientific">Haloterrigena salina JCM 13891</name>
    <dbReference type="NCBI Taxonomy" id="1227488"/>
    <lineage>
        <taxon>Archaea</taxon>
        <taxon>Methanobacteriati</taxon>
        <taxon>Methanobacteriota</taxon>
        <taxon>Stenosarchaea group</taxon>
        <taxon>Halobacteria</taxon>
        <taxon>Halobacteriales</taxon>
        <taxon>Natrialbaceae</taxon>
        <taxon>Haloterrigena</taxon>
    </lineage>
</organism>
<protein>
    <submittedName>
        <fullName evidence="2">Uncharacterized protein</fullName>
    </submittedName>
</protein>
<accession>M0CL09</accession>
<evidence type="ECO:0000256" key="1">
    <source>
        <dbReference type="SAM" id="Phobius"/>
    </source>
</evidence>
<evidence type="ECO:0000313" key="3">
    <source>
        <dbReference type="Proteomes" id="UP000011657"/>
    </source>
</evidence>
<sequence>MLSTNASIDAYYLELPAERPTLLQYGLAAVHHPLYVLGMCVSQMLYGPIYAVRSGRQCAVEVSAVTDVASETSIPSERIDTHPSLLVPRLSSLWTVLSWIGIGIFAFFAPIATGRTVALLLLITASLVAMFRRRSTFERALSPVLGWGGLILLLVTGPVPTAVILVGLAAHGLVLRQTLERRNEDMVARTVEDVTEHGYRNVCVVVGAKHLEGMVREFEARGFDVAVADFS</sequence>
<dbReference type="EMBL" id="AOIS01000014">
    <property type="protein sequence ID" value="ELZ22549.1"/>
    <property type="molecule type" value="Genomic_DNA"/>
</dbReference>
<dbReference type="eggNOG" id="arCOG03633">
    <property type="taxonomic scope" value="Archaea"/>
</dbReference>
<proteinExistence type="predicted"/>
<keyword evidence="1" id="KW-1133">Transmembrane helix</keyword>
<keyword evidence="1" id="KW-0812">Transmembrane</keyword>
<reference evidence="2 3" key="1">
    <citation type="journal article" date="2014" name="PLoS Genet.">
        <title>Phylogenetically driven sequencing of extremely halophilic archaea reveals strategies for static and dynamic osmo-response.</title>
        <authorList>
            <person name="Becker E.A."/>
            <person name="Seitzer P.M."/>
            <person name="Tritt A."/>
            <person name="Larsen D."/>
            <person name="Krusor M."/>
            <person name="Yao A.I."/>
            <person name="Wu D."/>
            <person name="Madern D."/>
            <person name="Eisen J.A."/>
            <person name="Darling A.E."/>
            <person name="Facciotti M.T."/>
        </authorList>
    </citation>
    <scope>NUCLEOTIDE SEQUENCE [LARGE SCALE GENOMIC DNA]</scope>
    <source>
        <strain evidence="2 3">JCM 13891</strain>
    </source>
</reference>
<dbReference type="STRING" id="1227488.C477_04104"/>
<keyword evidence="1" id="KW-0472">Membrane</keyword>
<gene>
    <name evidence="2" type="ORF">C477_04104</name>
</gene>
<feature type="transmembrane region" description="Helical" evidence="1">
    <location>
        <begin position="91"/>
        <end position="109"/>
    </location>
</feature>
<evidence type="ECO:0000313" key="2">
    <source>
        <dbReference type="EMBL" id="ELZ22549.1"/>
    </source>
</evidence>